<dbReference type="InterPro" id="IPR004441">
    <property type="entry name" value="rRNA_MeTrfase_TrmH"/>
</dbReference>
<dbReference type="InterPro" id="IPR029028">
    <property type="entry name" value="Alpha/beta_knot_MTases"/>
</dbReference>
<feature type="domain" description="RNA 2-O ribose methyltransferase substrate binding" evidence="4">
    <location>
        <begin position="72"/>
        <end position="147"/>
    </location>
</feature>
<dbReference type="GO" id="GO:0003723">
    <property type="term" value="F:RNA binding"/>
    <property type="evidence" value="ECO:0007669"/>
    <property type="project" value="InterPro"/>
</dbReference>
<dbReference type="InterPro" id="IPR029026">
    <property type="entry name" value="tRNA_m1G_MTases_N"/>
</dbReference>
<dbReference type="SUPFAM" id="SSF55315">
    <property type="entry name" value="L30e-like"/>
    <property type="match status" value="1"/>
</dbReference>
<evidence type="ECO:0000259" key="4">
    <source>
        <dbReference type="SMART" id="SM00967"/>
    </source>
</evidence>
<dbReference type="Pfam" id="PF00588">
    <property type="entry name" value="SpoU_methylase"/>
    <property type="match status" value="1"/>
</dbReference>
<protein>
    <submittedName>
        <fullName evidence="5">23S rRNA (Guanosine2251-2'-O)-methyltransferase</fullName>
        <ecNumber evidence="5">2.1.1.185</ecNumber>
    </submittedName>
</protein>
<evidence type="ECO:0000313" key="5">
    <source>
        <dbReference type="EMBL" id="NJC41779.1"/>
    </source>
</evidence>
<dbReference type="RefSeq" id="WP_168047163.1">
    <property type="nucleotide sequence ID" value="NZ_JAATJM010000001.1"/>
</dbReference>
<accession>A0A7X6BPA9</accession>
<gene>
    <name evidence="5" type="ORF">GGQ87_002037</name>
</gene>
<dbReference type="EC" id="2.1.1.185" evidence="5"/>
<dbReference type="PANTHER" id="PTHR46429">
    <property type="entry name" value="23S RRNA (GUANOSINE-2'-O-)-METHYLTRANSFERASE RLMB"/>
    <property type="match status" value="1"/>
</dbReference>
<dbReference type="GO" id="GO:0008173">
    <property type="term" value="F:RNA methyltransferase activity"/>
    <property type="evidence" value="ECO:0007669"/>
    <property type="project" value="InterPro"/>
</dbReference>
<dbReference type="Gene3D" id="3.30.1330.30">
    <property type="match status" value="1"/>
</dbReference>
<organism evidence="5 6">
    <name type="scientific">Brevundimonas alba</name>
    <dbReference type="NCBI Taxonomy" id="74314"/>
    <lineage>
        <taxon>Bacteria</taxon>
        <taxon>Pseudomonadati</taxon>
        <taxon>Pseudomonadota</taxon>
        <taxon>Alphaproteobacteria</taxon>
        <taxon>Caulobacterales</taxon>
        <taxon>Caulobacteraceae</taxon>
        <taxon>Brevundimonas</taxon>
    </lineage>
</organism>
<keyword evidence="6" id="KW-1185">Reference proteome</keyword>
<reference evidence="5 6" key="1">
    <citation type="submission" date="2020-03" db="EMBL/GenBank/DDBJ databases">
        <title>Genomic Encyclopedia of Type Strains, Phase IV (KMG-IV): sequencing the most valuable type-strain genomes for metagenomic binning, comparative biology and taxonomic classification.</title>
        <authorList>
            <person name="Goeker M."/>
        </authorList>
    </citation>
    <scope>NUCLEOTIDE SEQUENCE [LARGE SCALE GENOMIC DNA]</scope>
    <source>
        <strain evidence="5 6">DSM 4736</strain>
    </source>
</reference>
<evidence type="ECO:0000256" key="1">
    <source>
        <dbReference type="ARBA" id="ARBA00022603"/>
    </source>
</evidence>
<sequence length="308" mass="31797">MSRNPERNDRKSGKKPAFGSKAGGRSDASGKGPRASAAGGPDRGGWNPNPPARSADSAPRPPRGGKADADNFVWGRHPVLAALANPARKGMGRLLATADRAAEIEKDRLAPHGHKVEIIDAVALARMLPAGAVHQGLAFKVQPLEGVALDDIADPASGVIVMLDQLTDPQNVGAIFRSALAFGAKGIVVQDRHSPALAGALAKASAGATERLPCARVTNLSRALERLADLGWRAVGLDGAAEQTLDQALDARPTVLVVGSEGDGVRRLVAEHCDVMAKIPMPGGFESLNVSNAAAVALYEAARKQAGT</sequence>
<dbReference type="GO" id="GO:0005829">
    <property type="term" value="C:cytosol"/>
    <property type="evidence" value="ECO:0007669"/>
    <property type="project" value="TreeGrafter"/>
</dbReference>
<dbReference type="Pfam" id="PF08032">
    <property type="entry name" value="SpoU_sub_bind"/>
    <property type="match status" value="1"/>
</dbReference>
<dbReference type="Proteomes" id="UP000587415">
    <property type="component" value="Unassembled WGS sequence"/>
</dbReference>
<evidence type="ECO:0000313" key="6">
    <source>
        <dbReference type="Proteomes" id="UP000587415"/>
    </source>
</evidence>
<keyword evidence="1 5" id="KW-0489">Methyltransferase</keyword>
<dbReference type="AlphaFoldDB" id="A0A7X6BPA9"/>
<feature type="compositionally biased region" description="Basic and acidic residues" evidence="3">
    <location>
        <begin position="1"/>
        <end position="11"/>
    </location>
</feature>
<dbReference type="PANTHER" id="PTHR46429:SF1">
    <property type="entry name" value="23S RRNA (GUANOSINE-2'-O-)-METHYLTRANSFERASE RLMB"/>
    <property type="match status" value="1"/>
</dbReference>
<dbReference type="NCBIfam" id="TIGR00186">
    <property type="entry name" value="rRNA_methyl_3"/>
    <property type="match status" value="1"/>
</dbReference>
<dbReference type="InterPro" id="IPR001537">
    <property type="entry name" value="SpoU_MeTrfase"/>
</dbReference>
<dbReference type="GO" id="GO:0032259">
    <property type="term" value="P:methylation"/>
    <property type="evidence" value="ECO:0007669"/>
    <property type="project" value="UniProtKB-KW"/>
</dbReference>
<evidence type="ECO:0000256" key="3">
    <source>
        <dbReference type="SAM" id="MobiDB-lite"/>
    </source>
</evidence>
<proteinExistence type="predicted"/>
<dbReference type="Gene3D" id="3.40.1280.10">
    <property type="match status" value="1"/>
</dbReference>
<feature type="region of interest" description="Disordered" evidence="3">
    <location>
        <begin position="1"/>
        <end position="71"/>
    </location>
</feature>
<evidence type="ECO:0000256" key="2">
    <source>
        <dbReference type="ARBA" id="ARBA00022679"/>
    </source>
</evidence>
<dbReference type="SUPFAM" id="SSF75217">
    <property type="entry name" value="alpha/beta knot"/>
    <property type="match status" value="1"/>
</dbReference>
<dbReference type="CDD" id="cd18103">
    <property type="entry name" value="SpoU-like_RlmB"/>
    <property type="match status" value="1"/>
</dbReference>
<keyword evidence="2 5" id="KW-0808">Transferase</keyword>
<dbReference type="EMBL" id="JAATJM010000001">
    <property type="protein sequence ID" value="NJC41779.1"/>
    <property type="molecule type" value="Genomic_DNA"/>
</dbReference>
<name>A0A7X6BPA9_9CAUL</name>
<dbReference type="SMART" id="SM00967">
    <property type="entry name" value="SpoU_sub_bind"/>
    <property type="match status" value="1"/>
</dbReference>
<dbReference type="InterPro" id="IPR013123">
    <property type="entry name" value="SpoU_subst-bd"/>
</dbReference>
<dbReference type="GO" id="GO:0006396">
    <property type="term" value="P:RNA processing"/>
    <property type="evidence" value="ECO:0007669"/>
    <property type="project" value="InterPro"/>
</dbReference>
<dbReference type="InterPro" id="IPR029064">
    <property type="entry name" value="Ribosomal_eL30-like_sf"/>
</dbReference>
<comment type="caution">
    <text evidence="5">The sequence shown here is derived from an EMBL/GenBank/DDBJ whole genome shotgun (WGS) entry which is preliminary data.</text>
</comment>